<feature type="compositionally biased region" description="Low complexity" evidence="1">
    <location>
        <begin position="36"/>
        <end position="50"/>
    </location>
</feature>
<feature type="compositionally biased region" description="Basic and acidic residues" evidence="1">
    <location>
        <begin position="54"/>
        <end position="65"/>
    </location>
</feature>
<evidence type="ECO:0000313" key="3">
    <source>
        <dbReference type="Proteomes" id="UP000272474"/>
    </source>
</evidence>
<dbReference type="AlphaFoldDB" id="A0A3A9ZB85"/>
<proteinExistence type="predicted"/>
<feature type="region of interest" description="Disordered" evidence="1">
    <location>
        <begin position="1"/>
        <end position="65"/>
    </location>
</feature>
<evidence type="ECO:0000313" key="2">
    <source>
        <dbReference type="EMBL" id="RKN45581.1"/>
    </source>
</evidence>
<name>A0A3A9ZB85_9ACTN</name>
<sequence>MRPDESVLPGEGVTRRREPAPGGGPPPRPGPGPGGADTAAGAGAHYPARGISRRAPEKPWRSRRS</sequence>
<accession>A0A3A9ZB85</accession>
<evidence type="ECO:0000256" key="1">
    <source>
        <dbReference type="SAM" id="MobiDB-lite"/>
    </source>
</evidence>
<dbReference type="Proteomes" id="UP000272474">
    <property type="component" value="Unassembled WGS sequence"/>
</dbReference>
<organism evidence="2 3">
    <name type="scientific">Streptomyces hoynatensis</name>
    <dbReference type="NCBI Taxonomy" id="1141874"/>
    <lineage>
        <taxon>Bacteria</taxon>
        <taxon>Bacillati</taxon>
        <taxon>Actinomycetota</taxon>
        <taxon>Actinomycetes</taxon>
        <taxon>Kitasatosporales</taxon>
        <taxon>Streptomycetaceae</taxon>
        <taxon>Streptomyces</taxon>
    </lineage>
</organism>
<feature type="compositionally biased region" description="Pro residues" evidence="1">
    <location>
        <begin position="22"/>
        <end position="32"/>
    </location>
</feature>
<protein>
    <submittedName>
        <fullName evidence="2">Uncharacterized protein</fullName>
    </submittedName>
</protein>
<keyword evidence="3" id="KW-1185">Reference proteome</keyword>
<gene>
    <name evidence="2" type="ORF">D7294_03630</name>
</gene>
<reference evidence="2 3" key="1">
    <citation type="journal article" date="2014" name="Int. J. Syst. Evol. Microbiol.">
        <title>Streptomyces hoynatensis sp. nov., isolated from deep marine sediment.</title>
        <authorList>
            <person name="Veyisoglu A."/>
            <person name="Sahin N."/>
        </authorList>
    </citation>
    <scope>NUCLEOTIDE SEQUENCE [LARGE SCALE GENOMIC DNA]</scope>
    <source>
        <strain evidence="2 3">KCTC 29097</strain>
    </source>
</reference>
<dbReference type="EMBL" id="RBAL01000002">
    <property type="protein sequence ID" value="RKN45581.1"/>
    <property type="molecule type" value="Genomic_DNA"/>
</dbReference>
<comment type="caution">
    <text evidence="2">The sequence shown here is derived from an EMBL/GenBank/DDBJ whole genome shotgun (WGS) entry which is preliminary data.</text>
</comment>